<comment type="caution">
    <text evidence="1">The sequence shown here is derived from an EMBL/GenBank/DDBJ whole genome shotgun (WGS) entry which is preliminary data.</text>
</comment>
<name>A0A6B0TXX1_9RHOB</name>
<organism evidence="1 2">
    <name type="scientific">Oceanomicrobium pacificus</name>
    <dbReference type="NCBI Taxonomy" id="2692916"/>
    <lineage>
        <taxon>Bacteria</taxon>
        <taxon>Pseudomonadati</taxon>
        <taxon>Pseudomonadota</taxon>
        <taxon>Alphaproteobacteria</taxon>
        <taxon>Rhodobacterales</taxon>
        <taxon>Paracoccaceae</taxon>
        <taxon>Oceanomicrobium</taxon>
    </lineage>
</organism>
<dbReference type="PANTHER" id="PTHR31302">
    <property type="entry name" value="TRANSMEMBRANE PROTEIN WITH METALLOPHOSPHOESTERASE DOMAIN-RELATED"/>
    <property type="match status" value="1"/>
</dbReference>
<dbReference type="AlphaFoldDB" id="A0A6B0TXX1"/>
<accession>A0A6B0TXX1</accession>
<dbReference type="RefSeq" id="WP_160855652.1">
    <property type="nucleotide sequence ID" value="NZ_WUWG01000005.1"/>
</dbReference>
<dbReference type="Proteomes" id="UP000436016">
    <property type="component" value="Unassembled WGS sequence"/>
</dbReference>
<dbReference type="InterPro" id="IPR029052">
    <property type="entry name" value="Metallo-depent_PP-like"/>
</dbReference>
<reference evidence="1 2" key="1">
    <citation type="submission" date="2019-12" db="EMBL/GenBank/DDBJ databases">
        <title>Strain KN286 was isolated from seawater, which was collected from Caroline Seamount in the tropical western Pacific.</title>
        <authorList>
            <person name="Wang Q."/>
        </authorList>
    </citation>
    <scope>NUCLEOTIDE SEQUENCE [LARGE SCALE GENOMIC DNA]</scope>
    <source>
        <strain evidence="1 2">KN286</strain>
    </source>
</reference>
<evidence type="ECO:0000313" key="1">
    <source>
        <dbReference type="EMBL" id="MXU66298.1"/>
    </source>
</evidence>
<evidence type="ECO:0000313" key="2">
    <source>
        <dbReference type="Proteomes" id="UP000436016"/>
    </source>
</evidence>
<dbReference type="PANTHER" id="PTHR31302:SF0">
    <property type="entry name" value="TRANSMEMBRANE PROTEIN WITH METALLOPHOSPHOESTERASE DOMAIN"/>
    <property type="match status" value="1"/>
</dbReference>
<keyword evidence="2" id="KW-1185">Reference proteome</keyword>
<sequence length="288" mass="32963">MAWILLLLILLFLVWSFWIEPRWLRIRSYEVAIDGLTKPLTAVVVSDLQPNTLHWDTDRLRRAFRRVQGFEPHVVFWLGDYYNAPMGRTKRFLDRFPRLKRRVLRHLPVMEEIAYEMSSIKAPMGQVAVLGAHDWAWSGDRVREELEDVGITVLEDELVVLRDPESGQALQVIGYNDISSGREPDFDRLHAMVDPVLPQVALTHSPDAFPAARGGPKLVLAGQSHGGQVNLPFIGPLRLPMQHKAFDKGWFSDGRRRLFVTSGIGTSFPPMRFRVRPEIIVLDLVPPY</sequence>
<gene>
    <name evidence="1" type="ORF">GSH16_12670</name>
</gene>
<dbReference type="SUPFAM" id="SSF56300">
    <property type="entry name" value="Metallo-dependent phosphatases"/>
    <property type="match status" value="1"/>
</dbReference>
<proteinExistence type="predicted"/>
<dbReference type="InterPro" id="IPR051158">
    <property type="entry name" value="Metallophosphoesterase_sf"/>
</dbReference>
<dbReference type="EMBL" id="WUWG01000005">
    <property type="protein sequence ID" value="MXU66298.1"/>
    <property type="molecule type" value="Genomic_DNA"/>
</dbReference>
<evidence type="ECO:0008006" key="3">
    <source>
        <dbReference type="Google" id="ProtNLM"/>
    </source>
</evidence>
<protein>
    <recommendedName>
        <fullName evidence="3">Calcineurin-like phosphoesterase domain-containing protein</fullName>
    </recommendedName>
</protein>